<dbReference type="Proteomes" id="UP001155077">
    <property type="component" value="Unassembled WGS sequence"/>
</dbReference>
<proteinExistence type="predicted"/>
<name>A0ABT0Z4N1_9FLAO</name>
<sequence>MRALKVLTGFSLFILLLMPLTTLKAQDASKADPEHYKVEVDNDKVRILRISYGPGEESVMHSHPEGVAVFLTDHKAKMKTGDGESFEMDGNKGDVMWLEKSKHQPSNIGDKPFELIQIELKDNRNVPGYKSLHLFELPEGVTEKQISDHLKEMNQALSEEGYHNTGYHLYKLPGQNTENYQYFLEGVWPDAATYNKAHNSEKWKKTAEKGREMIEKIRAKELYLKATKVE</sequence>
<dbReference type="InterPro" id="IPR014710">
    <property type="entry name" value="RmlC-like_jellyroll"/>
</dbReference>
<dbReference type="InterPro" id="IPR011051">
    <property type="entry name" value="RmlC_Cupin_sf"/>
</dbReference>
<dbReference type="Gene3D" id="2.60.120.10">
    <property type="entry name" value="Jelly Rolls"/>
    <property type="match status" value="1"/>
</dbReference>
<dbReference type="SUPFAM" id="SSF51182">
    <property type="entry name" value="RmlC-like cupins"/>
    <property type="match status" value="1"/>
</dbReference>
<comment type="caution">
    <text evidence="2">The sequence shown here is derived from an EMBL/GenBank/DDBJ whole genome shotgun (WGS) entry which is preliminary data.</text>
</comment>
<dbReference type="EMBL" id="JAMSCK010000006">
    <property type="protein sequence ID" value="MCM8570694.1"/>
    <property type="molecule type" value="Genomic_DNA"/>
</dbReference>
<feature type="signal peptide" evidence="1">
    <location>
        <begin position="1"/>
        <end position="25"/>
    </location>
</feature>
<accession>A0ABT0Z4N1</accession>
<feature type="chain" id="PRO_5045877875" description="Cupin domain-containing protein" evidence="1">
    <location>
        <begin position="26"/>
        <end position="230"/>
    </location>
</feature>
<evidence type="ECO:0000313" key="3">
    <source>
        <dbReference type="Proteomes" id="UP001155077"/>
    </source>
</evidence>
<gene>
    <name evidence="2" type="ORF">NE848_14965</name>
</gene>
<evidence type="ECO:0008006" key="4">
    <source>
        <dbReference type="Google" id="ProtNLM"/>
    </source>
</evidence>
<dbReference type="RefSeq" id="WP_252115122.1">
    <property type="nucleotide sequence ID" value="NZ_JAMSCK010000006.1"/>
</dbReference>
<keyword evidence="3" id="KW-1185">Reference proteome</keyword>
<protein>
    <recommendedName>
        <fullName evidence="4">Cupin domain-containing protein</fullName>
    </recommendedName>
</protein>
<keyword evidence="1" id="KW-0732">Signal</keyword>
<organism evidence="2 3">
    <name type="scientific">Gramella jeungdoensis</name>
    <dbReference type="NCBI Taxonomy" id="708091"/>
    <lineage>
        <taxon>Bacteria</taxon>
        <taxon>Pseudomonadati</taxon>
        <taxon>Bacteroidota</taxon>
        <taxon>Flavobacteriia</taxon>
        <taxon>Flavobacteriales</taxon>
        <taxon>Flavobacteriaceae</taxon>
        <taxon>Christiangramia</taxon>
    </lineage>
</organism>
<evidence type="ECO:0000256" key="1">
    <source>
        <dbReference type="SAM" id="SignalP"/>
    </source>
</evidence>
<reference evidence="2" key="1">
    <citation type="submission" date="2022-06" db="EMBL/GenBank/DDBJ databases">
        <title>Gramella sediminis sp. nov., isolated from deep-sea sediment of the Indian Ocean.</title>
        <authorList>
            <person name="Yang L."/>
        </authorList>
    </citation>
    <scope>NUCLEOTIDE SEQUENCE</scope>
    <source>
        <strain evidence="2">HMD3159</strain>
    </source>
</reference>
<evidence type="ECO:0000313" key="2">
    <source>
        <dbReference type="EMBL" id="MCM8570694.1"/>
    </source>
</evidence>